<dbReference type="EMBL" id="AC137991">
    <property type="protein sequence ID" value="AAS07313.1"/>
    <property type="molecule type" value="Genomic_DNA"/>
</dbReference>
<feature type="region of interest" description="Disordered" evidence="1">
    <location>
        <begin position="300"/>
        <end position="378"/>
    </location>
</feature>
<feature type="compositionally biased region" description="Basic residues" evidence="1">
    <location>
        <begin position="95"/>
        <end position="106"/>
    </location>
</feature>
<feature type="transmembrane region" description="Helical" evidence="2">
    <location>
        <begin position="271"/>
        <end position="294"/>
    </location>
</feature>
<proteinExistence type="predicted"/>
<keyword evidence="2" id="KW-0812">Transmembrane</keyword>
<evidence type="ECO:0000313" key="4">
    <source>
        <dbReference type="Proteomes" id="UP000000763"/>
    </source>
</evidence>
<sequence length="378" mass="40549">MVRIGTMFREEHRSSAVGIPCEKVTRVRILGGQLRSTVGTGTKLREELRSRRSRIPGDKVEYEMAHSGWTPCGRYLRNGLHEVGQEQQQDVQAGKSRRLGSARKLVHRSETDEGQSGGGRPPVHRLRLHHRRVFVFAAGAAFVPRSLPADGDAEELLALIISSSLFDTGGTAGAGRHEVEDGRERERRGRLGGFAEAVVVPGGGGGVGGVELLRGAARSHPPLDATPPEPEPEPDGVCDSMSRGSGDELDDMICSSPDRTWEPSRVVTGNAIGIVAATVTAPVVVVAGVGGVTFHRTWGRRSRANSAGRQTTKVEPSSFHEMMSSPEKTPAFDDTSSSPPPSEEEESRTTPRKGDPARARPPATVASPRPTLAAHRRE</sequence>
<reference evidence="4" key="2">
    <citation type="journal article" date="2008" name="Nucleic Acids Res.">
        <title>The rice annotation project database (RAP-DB): 2008 update.</title>
        <authorList>
            <consortium name="The rice annotation project (RAP)"/>
        </authorList>
    </citation>
    <scope>GENOME REANNOTATION</scope>
    <source>
        <strain evidence="4">cv. Nipponbare</strain>
    </source>
</reference>
<keyword evidence="2" id="KW-1133">Transmembrane helix</keyword>
<feature type="compositionally biased region" description="Polar residues" evidence="1">
    <location>
        <begin position="304"/>
        <end position="315"/>
    </location>
</feature>
<reference evidence="4" key="1">
    <citation type="journal article" date="2005" name="Nature">
        <title>The map-based sequence of the rice genome.</title>
        <authorList>
            <consortium name="International rice genome sequencing project (IRGSP)"/>
            <person name="Matsumoto T."/>
            <person name="Wu J."/>
            <person name="Kanamori H."/>
            <person name="Katayose Y."/>
            <person name="Fujisawa M."/>
            <person name="Namiki N."/>
            <person name="Mizuno H."/>
            <person name="Yamamoto K."/>
            <person name="Antonio B.A."/>
            <person name="Baba T."/>
            <person name="Sakata K."/>
            <person name="Nagamura Y."/>
            <person name="Aoki H."/>
            <person name="Arikawa K."/>
            <person name="Arita K."/>
            <person name="Bito T."/>
            <person name="Chiden Y."/>
            <person name="Fujitsuka N."/>
            <person name="Fukunaka R."/>
            <person name="Hamada M."/>
            <person name="Harada C."/>
            <person name="Hayashi A."/>
            <person name="Hijishita S."/>
            <person name="Honda M."/>
            <person name="Hosokawa S."/>
            <person name="Ichikawa Y."/>
            <person name="Idonuma A."/>
            <person name="Iijima M."/>
            <person name="Ikeda M."/>
            <person name="Ikeno M."/>
            <person name="Ito K."/>
            <person name="Ito S."/>
            <person name="Ito T."/>
            <person name="Ito Y."/>
            <person name="Ito Y."/>
            <person name="Iwabuchi A."/>
            <person name="Kamiya K."/>
            <person name="Karasawa W."/>
            <person name="Kurita K."/>
            <person name="Katagiri S."/>
            <person name="Kikuta A."/>
            <person name="Kobayashi H."/>
            <person name="Kobayashi N."/>
            <person name="Machita K."/>
            <person name="Maehara T."/>
            <person name="Masukawa M."/>
            <person name="Mizubayashi T."/>
            <person name="Mukai Y."/>
            <person name="Nagasaki H."/>
            <person name="Nagata Y."/>
            <person name="Naito S."/>
            <person name="Nakashima M."/>
            <person name="Nakama Y."/>
            <person name="Nakamichi Y."/>
            <person name="Nakamura M."/>
            <person name="Meguro A."/>
            <person name="Negishi M."/>
            <person name="Ohta I."/>
            <person name="Ohta T."/>
            <person name="Okamoto M."/>
            <person name="Ono N."/>
            <person name="Saji S."/>
            <person name="Sakaguchi M."/>
            <person name="Sakai K."/>
            <person name="Shibata M."/>
            <person name="Shimokawa T."/>
            <person name="Song J."/>
            <person name="Takazaki Y."/>
            <person name="Terasawa K."/>
            <person name="Tsugane M."/>
            <person name="Tsuji K."/>
            <person name="Ueda S."/>
            <person name="Waki K."/>
            <person name="Yamagata H."/>
            <person name="Yamamoto M."/>
            <person name="Yamamoto S."/>
            <person name="Yamane H."/>
            <person name="Yoshiki S."/>
            <person name="Yoshihara R."/>
            <person name="Yukawa K."/>
            <person name="Zhong H."/>
            <person name="Yano M."/>
            <person name="Yuan Q."/>
            <person name="Ouyang S."/>
            <person name="Liu J."/>
            <person name="Jones K.M."/>
            <person name="Gansberger K."/>
            <person name="Moffat K."/>
            <person name="Hill J."/>
            <person name="Bera J."/>
            <person name="Fadrosh D."/>
            <person name="Jin S."/>
            <person name="Johri S."/>
            <person name="Kim M."/>
            <person name="Overton L."/>
            <person name="Reardon M."/>
            <person name="Tsitrin T."/>
            <person name="Vuong H."/>
            <person name="Weaver B."/>
            <person name="Ciecko A."/>
            <person name="Tallon L."/>
            <person name="Jackson J."/>
            <person name="Pai G."/>
            <person name="Aken S.V."/>
            <person name="Utterback T."/>
            <person name="Reidmuller S."/>
            <person name="Feldblyum T."/>
            <person name="Hsiao J."/>
            <person name="Zismann V."/>
            <person name="Iobst S."/>
            <person name="de Vazeille A.R."/>
            <person name="Buell C.R."/>
            <person name="Ying K."/>
            <person name="Li Y."/>
            <person name="Lu T."/>
            <person name="Huang Y."/>
            <person name="Zhao Q."/>
            <person name="Feng Q."/>
            <person name="Zhang L."/>
            <person name="Zhu J."/>
            <person name="Weng Q."/>
            <person name="Mu J."/>
            <person name="Lu Y."/>
            <person name="Fan D."/>
            <person name="Liu Y."/>
            <person name="Guan J."/>
            <person name="Zhang Y."/>
            <person name="Yu S."/>
            <person name="Liu X."/>
            <person name="Zhang Y."/>
            <person name="Hong G."/>
            <person name="Han B."/>
            <person name="Choisne N."/>
            <person name="Demange N."/>
            <person name="Orjeda G."/>
            <person name="Samain S."/>
            <person name="Cattolico L."/>
            <person name="Pelletier E."/>
            <person name="Couloux A."/>
            <person name="Segurens B."/>
            <person name="Wincker P."/>
            <person name="D'Hont A."/>
            <person name="Scarpelli C."/>
            <person name="Weissenbach J."/>
            <person name="Salanoubat M."/>
            <person name="Quetier F."/>
            <person name="Yu Y."/>
            <person name="Kim H.R."/>
            <person name="Rambo T."/>
            <person name="Currie J."/>
            <person name="Collura K."/>
            <person name="Luo M."/>
            <person name="Yang T."/>
            <person name="Ammiraju J.S.S."/>
            <person name="Engler F."/>
            <person name="Soderlund C."/>
            <person name="Wing R.A."/>
            <person name="Palmer L.E."/>
            <person name="de la Bastide M."/>
            <person name="Spiegel L."/>
            <person name="Nascimento L."/>
            <person name="Zutavern T."/>
            <person name="O'Shaughnessy A."/>
            <person name="Dike S."/>
            <person name="Dedhia N."/>
            <person name="Preston R."/>
            <person name="Balija V."/>
            <person name="McCombie W.R."/>
            <person name="Chow T."/>
            <person name="Chen H."/>
            <person name="Chung M."/>
            <person name="Chen C."/>
            <person name="Shaw J."/>
            <person name="Wu H."/>
            <person name="Hsiao K."/>
            <person name="Chao Y."/>
            <person name="Chu M."/>
            <person name="Cheng C."/>
            <person name="Hour A."/>
            <person name="Lee P."/>
            <person name="Lin S."/>
            <person name="Lin Y."/>
            <person name="Liou J."/>
            <person name="Liu S."/>
            <person name="Hsing Y."/>
            <person name="Raghuvanshi S."/>
            <person name="Mohanty A."/>
            <person name="Bharti A.K."/>
            <person name="Gaur A."/>
            <person name="Gupta V."/>
            <person name="Kumar D."/>
            <person name="Ravi V."/>
            <person name="Vij S."/>
            <person name="Kapur A."/>
            <person name="Khurana P."/>
            <person name="Khurana P."/>
            <person name="Khurana J.P."/>
            <person name="Tyagi A.K."/>
            <person name="Gaikwad K."/>
            <person name="Singh A."/>
            <person name="Dalal V."/>
            <person name="Srivastava S."/>
            <person name="Dixit A."/>
            <person name="Pal A.K."/>
            <person name="Ghazi I.A."/>
            <person name="Yadav M."/>
            <person name="Pandit A."/>
            <person name="Bhargava A."/>
            <person name="Sureshbabu K."/>
            <person name="Batra K."/>
            <person name="Sharma T.R."/>
            <person name="Mohapatra T."/>
            <person name="Singh N.K."/>
            <person name="Messing J."/>
            <person name="Nelson A.B."/>
            <person name="Fuks G."/>
            <person name="Kavchok S."/>
            <person name="Keizer G."/>
            <person name="Linton E."/>
            <person name="Llaca V."/>
            <person name="Song R."/>
            <person name="Tanyolac B."/>
            <person name="Young S."/>
            <person name="Ho-Il K."/>
            <person name="Hahn J.H."/>
            <person name="Sangsakoo G."/>
            <person name="Vanavichit A."/>
            <person name="de Mattos Luiz.A.T."/>
            <person name="Zimmer P.D."/>
            <person name="Malone G."/>
            <person name="Dellagostin O."/>
            <person name="de Oliveira A.C."/>
            <person name="Bevan M."/>
            <person name="Bancroft I."/>
            <person name="Minx P."/>
            <person name="Cordum H."/>
            <person name="Wilson R."/>
            <person name="Cheng Z."/>
            <person name="Jin W."/>
            <person name="Jiang J."/>
            <person name="Leong S.A."/>
            <person name="Iwama H."/>
            <person name="Gojobori T."/>
            <person name="Itoh T."/>
            <person name="Niimura Y."/>
            <person name="Fujii Y."/>
            <person name="Habara T."/>
            <person name="Sakai H."/>
            <person name="Sato Y."/>
            <person name="Wilson G."/>
            <person name="Kumar K."/>
            <person name="McCouch S."/>
            <person name="Juretic N."/>
            <person name="Hoen D."/>
            <person name="Wright S."/>
            <person name="Bruskiewich R."/>
            <person name="Bureau T."/>
            <person name="Miyao A."/>
            <person name="Hirochika H."/>
            <person name="Nishikawa T."/>
            <person name="Kadowaki K."/>
            <person name="Sugiura M."/>
            <person name="Burr B."/>
            <person name="Sasaki T."/>
        </authorList>
    </citation>
    <scope>NUCLEOTIDE SEQUENCE [LARGE SCALE GENOMIC DNA]</scope>
    <source>
        <strain evidence="4">cv. Nipponbare</strain>
    </source>
</reference>
<evidence type="ECO:0000313" key="3">
    <source>
        <dbReference type="EMBL" id="AAS07313.1"/>
    </source>
</evidence>
<protein>
    <submittedName>
        <fullName evidence="3">Uncharacterized protein</fullName>
    </submittedName>
</protein>
<dbReference type="AlphaFoldDB" id="Q75GX2"/>
<organism evidence="3 4">
    <name type="scientific">Oryza sativa subsp. japonica</name>
    <name type="common">Rice</name>
    <dbReference type="NCBI Taxonomy" id="39947"/>
    <lineage>
        <taxon>Eukaryota</taxon>
        <taxon>Viridiplantae</taxon>
        <taxon>Streptophyta</taxon>
        <taxon>Embryophyta</taxon>
        <taxon>Tracheophyta</taxon>
        <taxon>Spermatophyta</taxon>
        <taxon>Magnoliopsida</taxon>
        <taxon>Liliopsida</taxon>
        <taxon>Poales</taxon>
        <taxon>Poaceae</taxon>
        <taxon>BOP clade</taxon>
        <taxon>Oryzoideae</taxon>
        <taxon>Oryzeae</taxon>
        <taxon>Oryzinae</taxon>
        <taxon>Oryza</taxon>
        <taxon>Oryza sativa</taxon>
    </lineage>
</organism>
<keyword evidence="2" id="KW-0472">Membrane</keyword>
<feature type="region of interest" description="Disordered" evidence="1">
    <location>
        <begin position="84"/>
        <end position="124"/>
    </location>
</feature>
<accession>Q75GX2</accession>
<gene>
    <name evidence="3" type="primary">OSJNBa0034D21.17</name>
</gene>
<evidence type="ECO:0000256" key="2">
    <source>
        <dbReference type="SAM" id="Phobius"/>
    </source>
</evidence>
<dbReference type="Proteomes" id="UP000000763">
    <property type="component" value="Chromosome 3"/>
</dbReference>
<name>Q75GX2_ORYSJ</name>
<evidence type="ECO:0000256" key="1">
    <source>
        <dbReference type="SAM" id="MobiDB-lite"/>
    </source>
</evidence>
<feature type="compositionally biased region" description="Basic and acidic residues" evidence="1">
    <location>
        <begin position="347"/>
        <end position="358"/>
    </location>
</feature>
<feature type="region of interest" description="Disordered" evidence="1">
    <location>
        <begin position="218"/>
        <end position="261"/>
    </location>
</feature>